<evidence type="ECO:0000256" key="10">
    <source>
        <dbReference type="ARBA" id="ARBA00022989"/>
    </source>
</evidence>
<dbReference type="OrthoDB" id="414175at2759"/>
<feature type="region of interest" description="Disordered" evidence="12">
    <location>
        <begin position="158"/>
        <end position="178"/>
    </location>
</feature>
<feature type="region of interest" description="Disordered" evidence="12">
    <location>
        <begin position="1"/>
        <end position="78"/>
    </location>
</feature>
<dbReference type="PANTHER" id="PTHR23033:SF14">
    <property type="entry name" value="GLYCOPROTEIN-N-ACETYLGALACTOSAMINE 3-BETA-GALACTOSYLTRANSFERASE 1-RELATED"/>
    <property type="match status" value="1"/>
</dbReference>
<comment type="subcellular location">
    <subcellularLocation>
        <location evidence="1">Membrane</location>
        <topology evidence="1">Single-pass type II membrane protein</topology>
    </subcellularLocation>
</comment>
<keyword evidence="7 13" id="KW-0812">Transmembrane</keyword>
<evidence type="ECO:0000256" key="3">
    <source>
        <dbReference type="ARBA" id="ARBA00006462"/>
    </source>
</evidence>
<dbReference type="EC" id="2.4.1.122" evidence="4"/>
<evidence type="ECO:0000256" key="1">
    <source>
        <dbReference type="ARBA" id="ARBA00004606"/>
    </source>
</evidence>
<evidence type="ECO:0000256" key="11">
    <source>
        <dbReference type="ARBA" id="ARBA00023136"/>
    </source>
</evidence>
<dbReference type="GO" id="GO:0016020">
    <property type="term" value="C:membrane"/>
    <property type="evidence" value="ECO:0007669"/>
    <property type="project" value="UniProtKB-SubCell"/>
</dbReference>
<evidence type="ECO:0000256" key="13">
    <source>
        <dbReference type="SAM" id="Phobius"/>
    </source>
</evidence>
<comment type="pathway">
    <text evidence="2">Protein modification; protein glycosylation.</text>
</comment>
<keyword evidence="9" id="KW-0735">Signal-anchor</keyword>
<dbReference type="STRING" id="6689.A0A3R7MUH3"/>
<keyword evidence="16" id="KW-1185">Reference proteome</keyword>
<dbReference type="Proteomes" id="UP000283509">
    <property type="component" value="Unassembled WGS sequence"/>
</dbReference>
<dbReference type="GO" id="GO:0016263">
    <property type="term" value="F:glycoprotein-N-acetylgalactosamine 3-beta-galactosyltransferase activity"/>
    <property type="evidence" value="ECO:0007669"/>
    <property type="project" value="UniProtKB-EC"/>
</dbReference>
<comment type="similarity">
    <text evidence="3">Belongs to the glycosyltransferase 31 family. Beta3-Gal-T subfamily.</text>
</comment>
<evidence type="ECO:0000256" key="9">
    <source>
        <dbReference type="ARBA" id="ARBA00022968"/>
    </source>
</evidence>
<evidence type="ECO:0000256" key="5">
    <source>
        <dbReference type="ARBA" id="ARBA00022676"/>
    </source>
</evidence>
<keyword evidence="10 13" id="KW-1133">Transmembrane helix</keyword>
<evidence type="ECO:0000256" key="2">
    <source>
        <dbReference type="ARBA" id="ARBA00004922"/>
    </source>
</evidence>
<comment type="caution">
    <text evidence="15">The sequence shown here is derived from an EMBL/GenBank/DDBJ whole genome shotgun (WGS) entry which is preliminary data.</text>
</comment>
<dbReference type="AlphaFoldDB" id="A0A3R7MUH3"/>
<evidence type="ECO:0000256" key="6">
    <source>
        <dbReference type="ARBA" id="ARBA00022679"/>
    </source>
</evidence>
<evidence type="ECO:0000256" key="7">
    <source>
        <dbReference type="ARBA" id="ARBA00022692"/>
    </source>
</evidence>
<proteinExistence type="inferred from homology"/>
<evidence type="ECO:0000259" key="14">
    <source>
        <dbReference type="Pfam" id="PF02434"/>
    </source>
</evidence>
<dbReference type="PANTHER" id="PTHR23033">
    <property type="entry name" value="BETA1,3-GALACTOSYLTRANSFERASE"/>
    <property type="match status" value="1"/>
</dbReference>
<dbReference type="InterPro" id="IPR003378">
    <property type="entry name" value="Fringe-like_glycosylTrfase"/>
</dbReference>
<reference evidence="15 16" key="2">
    <citation type="submission" date="2019-01" db="EMBL/GenBank/DDBJ databases">
        <title>The decoding of complex shrimp genome reveals the adaptation for benthos swimmer, frequently molting mechanism and breeding impact on genome.</title>
        <authorList>
            <person name="Sun Y."/>
            <person name="Gao Y."/>
            <person name="Yu Y."/>
        </authorList>
    </citation>
    <scope>NUCLEOTIDE SEQUENCE [LARGE SCALE GENOMIC DNA]</scope>
    <source>
        <tissue evidence="15">Muscle</tissue>
    </source>
</reference>
<dbReference type="EMBL" id="QCYY01002485">
    <property type="protein sequence ID" value="ROT70005.1"/>
    <property type="molecule type" value="Genomic_DNA"/>
</dbReference>
<keyword evidence="11 13" id="KW-0472">Membrane</keyword>
<keyword evidence="5 15" id="KW-0328">Glycosyltransferase</keyword>
<evidence type="ECO:0000313" key="16">
    <source>
        <dbReference type="Proteomes" id="UP000283509"/>
    </source>
</evidence>
<keyword evidence="8" id="KW-0547">Nucleotide-binding</keyword>
<accession>A0A3R7MUH3</accession>
<evidence type="ECO:0000256" key="4">
    <source>
        <dbReference type="ARBA" id="ARBA00012557"/>
    </source>
</evidence>
<feature type="domain" description="Fringe-like glycosyltransferase" evidence="14">
    <location>
        <begin position="196"/>
        <end position="355"/>
    </location>
</feature>
<gene>
    <name evidence="15" type="ORF">C7M84_011751</name>
</gene>
<evidence type="ECO:0000313" key="15">
    <source>
        <dbReference type="EMBL" id="ROT70005.1"/>
    </source>
</evidence>
<keyword evidence="6 15" id="KW-0808">Transferase</keyword>
<sequence>MASSGGRGQKSSTAQLCLRHGVGGGGGQDTLPGSASPFVTPLSALSLPRRQHRRRAGSPARATPPRSPGGAAHAKEFGMEGDIQKMGRRPSTWACARTVSTFFLGFVLGLVIHIFASLSVELARENALNNDITNDTTETQVGGPWAWGLSWGRRAALTTQGGGDAGRESSVSSQDASLEVPPAAPRVLCYVLTGPTTHKSALNVRDTWGRRCDAMVFFSTKEDAELQPEVLKVQEGYGFLWAKAKAALEHLHRRYPDYDWYMKADDDTFVIVENLRLFLKDLQPQEPAYYGVKFRQHVKQGYMSGGGGYVLSREAVRRFVTEALTMKDQAKCANEAVRGAEDLLLGQCLESVGVRAGDSLDAGGKPRFFSHNPLSLFYKAPLVNRLHWYWRYIWHKHDVGPDCCSPHLISFHDVDARMMWTLEVLLYRIHIHHELQPKGGGAAEGLRRA</sequence>
<organism evidence="15 16">
    <name type="scientific">Penaeus vannamei</name>
    <name type="common">Whiteleg shrimp</name>
    <name type="synonym">Litopenaeus vannamei</name>
    <dbReference type="NCBI Taxonomy" id="6689"/>
    <lineage>
        <taxon>Eukaryota</taxon>
        <taxon>Metazoa</taxon>
        <taxon>Ecdysozoa</taxon>
        <taxon>Arthropoda</taxon>
        <taxon>Crustacea</taxon>
        <taxon>Multicrustacea</taxon>
        <taxon>Malacostraca</taxon>
        <taxon>Eumalacostraca</taxon>
        <taxon>Eucarida</taxon>
        <taxon>Decapoda</taxon>
        <taxon>Dendrobranchiata</taxon>
        <taxon>Penaeoidea</taxon>
        <taxon>Penaeidae</taxon>
        <taxon>Penaeus</taxon>
    </lineage>
</organism>
<dbReference type="Pfam" id="PF02434">
    <property type="entry name" value="Fringe"/>
    <property type="match status" value="1"/>
</dbReference>
<dbReference type="GO" id="GO:0000166">
    <property type="term" value="F:nucleotide binding"/>
    <property type="evidence" value="ECO:0007669"/>
    <property type="project" value="UniProtKB-KW"/>
</dbReference>
<evidence type="ECO:0000256" key="8">
    <source>
        <dbReference type="ARBA" id="ARBA00022741"/>
    </source>
</evidence>
<reference evidence="15 16" key="1">
    <citation type="submission" date="2018-04" db="EMBL/GenBank/DDBJ databases">
        <authorList>
            <person name="Zhang X."/>
            <person name="Yuan J."/>
            <person name="Li F."/>
            <person name="Xiang J."/>
        </authorList>
    </citation>
    <scope>NUCLEOTIDE SEQUENCE [LARGE SCALE GENOMIC DNA]</scope>
    <source>
        <tissue evidence="15">Muscle</tissue>
    </source>
</reference>
<name>A0A3R7MUH3_PENVA</name>
<dbReference type="InterPro" id="IPR026050">
    <property type="entry name" value="C1GALT1/C1GALT1_chp1"/>
</dbReference>
<protein>
    <recommendedName>
        <fullName evidence="4">N-acetylgalactosaminide beta-1,3-galactosyltransferase</fullName>
        <ecNumber evidence="4">2.4.1.122</ecNumber>
    </recommendedName>
</protein>
<evidence type="ECO:0000256" key="12">
    <source>
        <dbReference type="SAM" id="MobiDB-lite"/>
    </source>
</evidence>
<dbReference type="Gene3D" id="3.90.550.50">
    <property type="match status" value="1"/>
</dbReference>
<feature type="transmembrane region" description="Helical" evidence="13">
    <location>
        <begin position="94"/>
        <end position="116"/>
    </location>
</feature>